<keyword evidence="2" id="KW-1185">Reference proteome</keyword>
<dbReference type="InterPro" id="IPR023393">
    <property type="entry name" value="START-like_dom_sf"/>
</dbReference>
<protein>
    <submittedName>
        <fullName evidence="1">SRPBCC family protein</fullName>
    </submittedName>
</protein>
<name>A0ABU5IGZ1_9BURK</name>
<dbReference type="SUPFAM" id="SSF55961">
    <property type="entry name" value="Bet v1-like"/>
    <property type="match status" value="1"/>
</dbReference>
<accession>A0ABU5IGZ1</accession>
<dbReference type="Pfam" id="PF10604">
    <property type="entry name" value="Polyketide_cyc2"/>
    <property type="match status" value="1"/>
</dbReference>
<dbReference type="EMBL" id="JAXOJX010000029">
    <property type="protein sequence ID" value="MDZ5458412.1"/>
    <property type="molecule type" value="Genomic_DNA"/>
</dbReference>
<organism evidence="1 2">
    <name type="scientific">Azohydromonas lata</name>
    <dbReference type="NCBI Taxonomy" id="45677"/>
    <lineage>
        <taxon>Bacteria</taxon>
        <taxon>Pseudomonadati</taxon>
        <taxon>Pseudomonadota</taxon>
        <taxon>Betaproteobacteria</taxon>
        <taxon>Burkholderiales</taxon>
        <taxon>Sphaerotilaceae</taxon>
        <taxon>Azohydromonas</taxon>
    </lineage>
</organism>
<comment type="caution">
    <text evidence="1">The sequence shown here is derived from an EMBL/GenBank/DDBJ whole genome shotgun (WGS) entry which is preliminary data.</text>
</comment>
<dbReference type="CDD" id="cd07821">
    <property type="entry name" value="PYR_PYL_RCAR_like"/>
    <property type="match status" value="1"/>
</dbReference>
<dbReference type="InterPro" id="IPR019587">
    <property type="entry name" value="Polyketide_cyclase/dehydratase"/>
</dbReference>
<gene>
    <name evidence="1" type="ORF">SM757_17690</name>
</gene>
<dbReference type="PANTHER" id="PTHR39332">
    <property type="entry name" value="BLL4707 PROTEIN"/>
    <property type="match status" value="1"/>
</dbReference>
<reference evidence="1 2" key="1">
    <citation type="submission" date="2023-11" db="EMBL/GenBank/DDBJ databases">
        <title>Draft genome of Azohydromonas lata strain H1 (DSM1123), a polyhydroxyalkanoate producer.</title>
        <authorList>
            <person name="Traversa D."/>
            <person name="D'Addabbo P."/>
            <person name="Pazzani C."/>
            <person name="Manzari C."/>
            <person name="Chiara M."/>
            <person name="Scrascia M."/>
        </authorList>
    </citation>
    <scope>NUCLEOTIDE SEQUENCE [LARGE SCALE GENOMIC DNA]</scope>
    <source>
        <strain evidence="1 2">H1</strain>
    </source>
</reference>
<evidence type="ECO:0000313" key="1">
    <source>
        <dbReference type="EMBL" id="MDZ5458412.1"/>
    </source>
</evidence>
<sequence>MLTKQAITKKLDTSSEKAWAAIRGIDGLDRWFPIIETCRVEGSGVGAHRHMTLEGGQITDLIEAVDDSRRRFIYLRTTSPFPVTHYRGTVEIFDSYDGRAVVAWTIDFESQPQDSQAVAALVKQAISDGIDGMERELKAGA</sequence>
<evidence type="ECO:0000313" key="2">
    <source>
        <dbReference type="Proteomes" id="UP001293718"/>
    </source>
</evidence>
<dbReference type="Gene3D" id="3.30.530.20">
    <property type="match status" value="1"/>
</dbReference>
<dbReference type="PANTHER" id="PTHR39332:SF7">
    <property type="entry name" value="SRPBCC FAMILY PROTEIN"/>
    <property type="match status" value="1"/>
</dbReference>
<dbReference type="Proteomes" id="UP001293718">
    <property type="component" value="Unassembled WGS sequence"/>
</dbReference>
<proteinExistence type="predicted"/>
<dbReference type="RefSeq" id="WP_066334946.1">
    <property type="nucleotide sequence ID" value="NZ_JAXOJX010000029.1"/>
</dbReference>